<name>A0A561EKY7_9ACTN</name>
<evidence type="ECO:0000313" key="2">
    <source>
        <dbReference type="EMBL" id="TWE16232.1"/>
    </source>
</evidence>
<keyword evidence="3" id="KW-1185">Reference proteome</keyword>
<protein>
    <submittedName>
        <fullName evidence="2">Uncharacterized protein</fullName>
    </submittedName>
</protein>
<reference evidence="2 3" key="1">
    <citation type="submission" date="2019-06" db="EMBL/GenBank/DDBJ databases">
        <title>Sequencing the genomes of 1000 actinobacteria strains.</title>
        <authorList>
            <person name="Klenk H.-P."/>
        </authorList>
    </citation>
    <scope>NUCLEOTIDE SEQUENCE [LARGE SCALE GENOMIC DNA]</scope>
    <source>
        <strain evidence="2 3">DSM 41649</strain>
    </source>
</reference>
<evidence type="ECO:0000256" key="1">
    <source>
        <dbReference type="SAM" id="MobiDB-lite"/>
    </source>
</evidence>
<gene>
    <name evidence="2" type="ORF">FB465_1206</name>
</gene>
<dbReference type="Proteomes" id="UP000318416">
    <property type="component" value="Unassembled WGS sequence"/>
</dbReference>
<sequence>MHLVHAADHVNPGVTAEQSVKGSVRIDERGWVHVERAGGGRVSFPPHAVARVEWDKPGA</sequence>
<accession>A0A561EKY7</accession>
<comment type="caution">
    <text evidence="2">The sequence shown here is derived from an EMBL/GenBank/DDBJ whole genome shotgun (WGS) entry which is preliminary data.</text>
</comment>
<organism evidence="2 3">
    <name type="scientific">Kitasatospora atroaurantiaca</name>
    <dbReference type="NCBI Taxonomy" id="285545"/>
    <lineage>
        <taxon>Bacteria</taxon>
        <taxon>Bacillati</taxon>
        <taxon>Actinomycetota</taxon>
        <taxon>Actinomycetes</taxon>
        <taxon>Kitasatosporales</taxon>
        <taxon>Streptomycetaceae</taxon>
        <taxon>Kitasatospora</taxon>
    </lineage>
</organism>
<dbReference type="EMBL" id="VIVR01000001">
    <property type="protein sequence ID" value="TWE16232.1"/>
    <property type="molecule type" value="Genomic_DNA"/>
</dbReference>
<dbReference type="AlphaFoldDB" id="A0A561EKY7"/>
<feature type="region of interest" description="Disordered" evidence="1">
    <location>
        <begin position="1"/>
        <end position="21"/>
    </location>
</feature>
<proteinExistence type="predicted"/>
<evidence type="ECO:0000313" key="3">
    <source>
        <dbReference type="Proteomes" id="UP000318416"/>
    </source>
</evidence>